<feature type="coiled-coil region" evidence="1">
    <location>
        <begin position="71"/>
        <end position="98"/>
    </location>
</feature>
<dbReference type="Proteomes" id="UP000236654">
    <property type="component" value="Unassembled WGS sequence"/>
</dbReference>
<dbReference type="RefSeq" id="WP_101335689.1">
    <property type="nucleotide sequence ID" value="NZ_PJNI01000022.1"/>
</dbReference>
<proteinExistence type="predicted"/>
<reference evidence="2 3" key="1">
    <citation type="submission" date="2017-12" db="EMBL/GenBank/DDBJ databases">
        <title>The draft genome sequence of Brumimicrobium saltpan LHR20.</title>
        <authorList>
            <person name="Do Z.-J."/>
            <person name="Luo H.-R."/>
        </authorList>
    </citation>
    <scope>NUCLEOTIDE SEQUENCE [LARGE SCALE GENOMIC DNA]</scope>
    <source>
        <strain evidence="2 3">LHR20</strain>
    </source>
</reference>
<keyword evidence="1" id="KW-0175">Coiled coil</keyword>
<keyword evidence="3" id="KW-1185">Reference proteome</keyword>
<gene>
    <name evidence="2" type="ORF">CW751_14195</name>
</gene>
<evidence type="ECO:0000256" key="1">
    <source>
        <dbReference type="SAM" id="Coils"/>
    </source>
</evidence>
<comment type="caution">
    <text evidence="2">The sequence shown here is derived from an EMBL/GenBank/DDBJ whole genome shotgun (WGS) entry which is preliminary data.</text>
</comment>
<accession>A0A2I0QZ84</accession>
<evidence type="ECO:0000313" key="3">
    <source>
        <dbReference type="Proteomes" id="UP000236654"/>
    </source>
</evidence>
<dbReference type="Gene3D" id="1.10.1660.10">
    <property type="match status" value="1"/>
</dbReference>
<protein>
    <submittedName>
        <fullName evidence="2">MerR family transcriptional regulator</fullName>
    </submittedName>
</protein>
<dbReference type="Pfam" id="PF13591">
    <property type="entry name" value="MerR_2"/>
    <property type="match status" value="1"/>
</dbReference>
<evidence type="ECO:0000313" key="2">
    <source>
        <dbReference type="EMBL" id="PKR79638.1"/>
    </source>
</evidence>
<name>A0A2I0QZ84_9FLAO</name>
<dbReference type="EMBL" id="PJNI01000022">
    <property type="protein sequence ID" value="PKR79638.1"/>
    <property type="molecule type" value="Genomic_DNA"/>
</dbReference>
<dbReference type="OrthoDB" id="1494789at2"/>
<organism evidence="2 3">
    <name type="scientific">Brumimicrobium salinarum</name>
    <dbReference type="NCBI Taxonomy" id="2058658"/>
    <lineage>
        <taxon>Bacteria</taxon>
        <taxon>Pseudomonadati</taxon>
        <taxon>Bacteroidota</taxon>
        <taxon>Flavobacteriia</taxon>
        <taxon>Flavobacteriales</taxon>
        <taxon>Crocinitomicaceae</taxon>
        <taxon>Brumimicrobium</taxon>
    </lineage>
</organism>
<sequence>MEKQNLILIQSICVHYDIDQSFLRELHSIGRIEIYFLEEKEFIHEEHVGEIEKMIRMYKDLNVNIEGIDVVFNMLEKERQLKEELADLKRQLQFYRENTK</sequence>
<dbReference type="AlphaFoldDB" id="A0A2I0QZ84"/>